<name>A0ABR4NZX5_9SACH</name>
<feature type="compositionally biased region" description="Low complexity" evidence="7">
    <location>
        <begin position="402"/>
        <end position="429"/>
    </location>
</feature>
<dbReference type="InterPro" id="IPR036855">
    <property type="entry name" value="Znf_CCCH_sf"/>
</dbReference>
<dbReference type="EMBL" id="JBEVYD010000002">
    <property type="protein sequence ID" value="KAL3234902.1"/>
    <property type="molecule type" value="Genomic_DNA"/>
</dbReference>
<comment type="caution">
    <text evidence="9">The sequence shown here is derived from an EMBL/GenBank/DDBJ whole genome shotgun (WGS) entry which is preliminary data.</text>
</comment>
<evidence type="ECO:0000256" key="1">
    <source>
        <dbReference type="ARBA" id="ARBA00004123"/>
    </source>
</evidence>
<evidence type="ECO:0000313" key="9">
    <source>
        <dbReference type="EMBL" id="KAL3234902.1"/>
    </source>
</evidence>
<feature type="domain" description="C3H1-type" evidence="8">
    <location>
        <begin position="1"/>
        <end position="28"/>
    </location>
</feature>
<keyword evidence="10" id="KW-1185">Reference proteome</keyword>
<evidence type="ECO:0000256" key="6">
    <source>
        <dbReference type="PROSITE-ProRule" id="PRU00723"/>
    </source>
</evidence>
<dbReference type="Gene3D" id="1.20.120.1350">
    <property type="entry name" value="Pneumovirus matrix protein 2 (M2), zinc-binding domain"/>
    <property type="match status" value="1"/>
</dbReference>
<comment type="subcellular location">
    <subcellularLocation>
        <location evidence="1">Nucleus</location>
    </subcellularLocation>
</comment>
<evidence type="ECO:0000256" key="5">
    <source>
        <dbReference type="ARBA" id="ARBA00023242"/>
    </source>
</evidence>
<evidence type="ECO:0000313" key="10">
    <source>
        <dbReference type="Proteomes" id="UP001623330"/>
    </source>
</evidence>
<gene>
    <name evidence="9" type="ORF">RNJ44_02690</name>
</gene>
<dbReference type="Proteomes" id="UP001623330">
    <property type="component" value="Unassembled WGS sequence"/>
</dbReference>
<dbReference type="Pfam" id="PF18044">
    <property type="entry name" value="zf-CCCH_4"/>
    <property type="match status" value="1"/>
</dbReference>
<protein>
    <submittedName>
        <fullName evidence="9">Nucleoporin NUP42</fullName>
    </submittedName>
</protein>
<sequence>MSSRIPCKFFQQGNCRRGNSCKFGHFISNSNNNYNNTTNNNNNTNDPFSQFISPVSISKHSQVILDDMKECATYSMKPLTSSYSLSDPCAVNLIQDRDLSPEESRYKYYEAQKTQTLPSYIQEMEARSADIQKCVREVSMHPDIAVRFLQKCTQDIKELGHRTIQHEFIKFPISMTGDTNSNNNAFGGSNNSNNSTGMFGISGFSNSNNNGVANSAGVGGAFGKPSFGGSNAAGGSSPFGAAAAPTASGAFGKPSFGSSGTGQSAFGAPAFGSSGFGSSGFGSLAQGTNTSSSPFGASSAAQQNPFTKVNNNIGAGANASPFGNNTATNTGASPFGSLNSGSSPAASSPFGKSLFGATAGNTNTTSAFGKPAFGQGQNTQQSPFGSATNSTFGTASTQQNPFNSTSNTNNSAFGATTGANANTNNSFGSKQSPFGTNNTTQSPFVTNNTTQSPFGTNNTAKSPFGTATNTNTAFGGNTTNSPFNSLKPDNSTGGQSNPNGFRSVQNPSGQVGAQMSSPFGTNTAGFGSNQGNSSFGASASTQPMANTQTASSSGFIQGLPSEETEVNVSDLSPDTIQVFKAPTFQLGMVPDIAPPTALIN</sequence>
<evidence type="ECO:0000256" key="4">
    <source>
        <dbReference type="ARBA" id="ARBA00022833"/>
    </source>
</evidence>
<dbReference type="SUPFAM" id="SSF90229">
    <property type="entry name" value="CCCH zinc finger"/>
    <property type="match status" value="1"/>
</dbReference>
<keyword evidence="2 6" id="KW-0479">Metal-binding</keyword>
<keyword evidence="4 6" id="KW-0862">Zinc</keyword>
<dbReference type="InterPro" id="IPR051767">
    <property type="entry name" value="Nucleoporin_NUP42"/>
</dbReference>
<feature type="compositionally biased region" description="Polar residues" evidence="7">
    <location>
        <begin position="430"/>
        <end position="461"/>
    </location>
</feature>
<dbReference type="PANTHER" id="PTHR46527">
    <property type="entry name" value="NUCLEOPORIN-LIKE PROTEIN 2"/>
    <property type="match status" value="1"/>
</dbReference>
<feature type="compositionally biased region" description="Low complexity" evidence="7">
    <location>
        <begin position="524"/>
        <end position="540"/>
    </location>
</feature>
<accession>A0ABR4NZX5</accession>
<feature type="zinc finger region" description="C3H1-type" evidence="6">
    <location>
        <begin position="1"/>
        <end position="28"/>
    </location>
</feature>
<dbReference type="SMART" id="SM00356">
    <property type="entry name" value="ZnF_C3H1"/>
    <property type="match status" value="1"/>
</dbReference>
<reference evidence="9 10" key="1">
    <citation type="submission" date="2024-05" db="EMBL/GenBank/DDBJ databases">
        <title>Long read based assembly of the Candida bracarensis genome reveals expanded adhesin content.</title>
        <authorList>
            <person name="Marcet-Houben M."/>
            <person name="Ksiezopolska E."/>
            <person name="Gabaldon T."/>
        </authorList>
    </citation>
    <scope>NUCLEOTIDE SEQUENCE [LARGE SCALE GENOMIC DNA]</scope>
    <source>
        <strain evidence="9 10">CBM6</strain>
    </source>
</reference>
<feature type="compositionally biased region" description="Polar residues" evidence="7">
    <location>
        <begin position="541"/>
        <end position="555"/>
    </location>
</feature>
<evidence type="ECO:0000256" key="3">
    <source>
        <dbReference type="ARBA" id="ARBA00022771"/>
    </source>
</evidence>
<evidence type="ECO:0000256" key="7">
    <source>
        <dbReference type="SAM" id="MobiDB-lite"/>
    </source>
</evidence>
<dbReference type="InterPro" id="IPR000571">
    <property type="entry name" value="Znf_CCCH"/>
</dbReference>
<feature type="compositionally biased region" description="Low complexity" evidence="7">
    <location>
        <begin position="464"/>
        <end position="480"/>
    </location>
</feature>
<keyword evidence="5" id="KW-0539">Nucleus</keyword>
<evidence type="ECO:0000259" key="8">
    <source>
        <dbReference type="PROSITE" id="PS50103"/>
    </source>
</evidence>
<dbReference type="PANTHER" id="PTHR46527:SF1">
    <property type="entry name" value="NUCLEOPORIN NUP42"/>
    <property type="match status" value="1"/>
</dbReference>
<proteinExistence type="predicted"/>
<dbReference type="PROSITE" id="PS50103">
    <property type="entry name" value="ZF_C3H1"/>
    <property type="match status" value="1"/>
</dbReference>
<keyword evidence="3 6" id="KW-0863">Zinc-finger</keyword>
<feature type="compositionally biased region" description="Polar residues" evidence="7">
    <location>
        <begin position="481"/>
        <end position="523"/>
    </location>
</feature>
<feature type="region of interest" description="Disordered" evidence="7">
    <location>
        <begin position="366"/>
        <end position="556"/>
    </location>
</feature>
<feature type="compositionally biased region" description="Polar residues" evidence="7">
    <location>
        <begin position="375"/>
        <end position="401"/>
    </location>
</feature>
<evidence type="ECO:0000256" key="2">
    <source>
        <dbReference type="ARBA" id="ARBA00022723"/>
    </source>
</evidence>
<organism evidence="9 10">
    <name type="scientific">Nakaseomyces bracarensis</name>
    <dbReference type="NCBI Taxonomy" id="273131"/>
    <lineage>
        <taxon>Eukaryota</taxon>
        <taxon>Fungi</taxon>
        <taxon>Dikarya</taxon>
        <taxon>Ascomycota</taxon>
        <taxon>Saccharomycotina</taxon>
        <taxon>Saccharomycetes</taxon>
        <taxon>Saccharomycetales</taxon>
        <taxon>Saccharomycetaceae</taxon>
        <taxon>Nakaseomyces</taxon>
    </lineage>
</organism>
<dbReference type="InterPro" id="IPR041367">
    <property type="entry name" value="Znf-CCCH_4"/>
</dbReference>